<dbReference type="Gene3D" id="1.10.1200.10">
    <property type="entry name" value="ACP-like"/>
    <property type="match status" value="1"/>
</dbReference>
<evidence type="ECO:0000313" key="2">
    <source>
        <dbReference type="Proteomes" id="UP000256373"/>
    </source>
</evidence>
<gene>
    <name evidence="1" type="ORF">DSL64_13425</name>
</gene>
<dbReference type="OrthoDB" id="9804551at2"/>
<organism evidence="1 2">
    <name type="scientific">Dyadobacter luteus</name>
    <dbReference type="NCBI Taxonomy" id="2259619"/>
    <lineage>
        <taxon>Bacteria</taxon>
        <taxon>Pseudomonadati</taxon>
        <taxon>Bacteroidota</taxon>
        <taxon>Cytophagia</taxon>
        <taxon>Cytophagales</taxon>
        <taxon>Spirosomataceae</taxon>
        <taxon>Dyadobacter</taxon>
    </lineage>
</organism>
<dbReference type="Proteomes" id="UP000256373">
    <property type="component" value="Unassembled WGS sequence"/>
</dbReference>
<accession>A0A3D8YAU2</accession>
<protein>
    <recommendedName>
        <fullName evidence="3">Carrier domain-containing protein</fullName>
    </recommendedName>
</protein>
<keyword evidence="2" id="KW-1185">Reference proteome</keyword>
<name>A0A3D8YAU2_9BACT</name>
<proteinExistence type="predicted"/>
<dbReference type="EMBL" id="QNUL01000009">
    <property type="protein sequence ID" value="REA60897.1"/>
    <property type="molecule type" value="Genomic_DNA"/>
</dbReference>
<reference evidence="1 2" key="1">
    <citation type="submission" date="2018-07" db="EMBL/GenBank/DDBJ databases">
        <title>Dyadobacter roseus sp. nov., isolated from rose rhizosphere soil.</title>
        <authorList>
            <person name="Chen L."/>
        </authorList>
    </citation>
    <scope>NUCLEOTIDE SEQUENCE [LARGE SCALE GENOMIC DNA]</scope>
    <source>
        <strain evidence="1 2">RS19</strain>
    </source>
</reference>
<dbReference type="RefSeq" id="WP_115831419.1">
    <property type="nucleotide sequence ID" value="NZ_QNUL01000009.1"/>
</dbReference>
<comment type="caution">
    <text evidence="1">The sequence shown here is derived from an EMBL/GenBank/DDBJ whole genome shotgun (WGS) entry which is preliminary data.</text>
</comment>
<dbReference type="InterPro" id="IPR036736">
    <property type="entry name" value="ACP-like_sf"/>
</dbReference>
<sequence>MEETLKDIIFRLTGLPLSAFADHALLEHDLGINQVKMKVLMQRLDTAFGLQTDTNIWCVFQRVGDIRSYVADQLESKG</sequence>
<dbReference type="SUPFAM" id="SSF47336">
    <property type="entry name" value="ACP-like"/>
    <property type="match status" value="1"/>
</dbReference>
<evidence type="ECO:0000313" key="1">
    <source>
        <dbReference type="EMBL" id="REA60897.1"/>
    </source>
</evidence>
<dbReference type="AlphaFoldDB" id="A0A3D8YAU2"/>
<evidence type="ECO:0008006" key="3">
    <source>
        <dbReference type="Google" id="ProtNLM"/>
    </source>
</evidence>